<comment type="caution">
    <text evidence="9">The sequence shown here is derived from an EMBL/GenBank/DDBJ whole genome shotgun (WGS) entry which is preliminary data.</text>
</comment>
<dbReference type="PANTHER" id="PTHR31272">
    <property type="entry name" value="CYTOCHROME C-TYPE BIOGENESIS PROTEIN HI_1454-RELATED"/>
    <property type="match status" value="1"/>
</dbReference>
<reference evidence="9" key="1">
    <citation type="submission" date="2020-07" db="EMBL/GenBank/DDBJ databases">
        <title>Huge and variable diversity of episymbiotic CPR bacteria and DPANN archaea in groundwater ecosystems.</title>
        <authorList>
            <person name="He C.Y."/>
            <person name="Keren R."/>
            <person name="Whittaker M."/>
            <person name="Farag I.F."/>
            <person name="Doudna J."/>
            <person name="Cate J.H.D."/>
            <person name="Banfield J.F."/>
        </authorList>
    </citation>
    <scope>NUCLEOTIDE SEQUENCE</scope>
    <source>
        <strain evidence="9">NC_groundwater_580_Pr5_B-0.1um_64_19</strain>
    </source>
</reference>
<feature type="transmembrane region" description="Helical" evidence="7">
    <location>
        <begin position="132"/>
        <end position="154"/>
    </location>
</feature>
<feature type="transmembrane region" description="Helical" evidence="7">
    <location>
        <begin position="88"/>
        <end position="112"/>
    </location>
</feature>
<organism evidence="9 10">
    <name type="scientific">Candidatus Korobacter versatilis</name>
    <dbReference type="NCBI Taxonomy" id="658062"/>
    <lineage>
        <taxon>Bacteria</taxon>
        <taxon>Pseudomonadati</taxon>
        <taxon>Acidobacteriota</taxon>
        <taxon>Terriglobia</taxon>
        <taxon>Terriglobales</taxon>
        <taxon>Candidatus Korobacteraceae</taxon>
        <taxon>Candidatus Korobacter</taxon>
    </lineage>
</organism>
<evidence type="ECO:0000313" key="10">
    <source>
        <dbReference type="Proteomes" id="UP000779809"/>
    </source>
</evidence>
<comment type="subcellular location">
    <subcellularLocation>
        <location evidence="1">Membrane</location>
        <topology evidence="1">Multi-pass membrane protein</topology>
    </subcellularLocation>
</comment>
<protein>
    <submittedName>
        <fullName evidence="9">Cytochrome c biogenesis protein CcdA</fullName>
    </submittedName>
</protein>
<dbReference type="InterPro" id="IPR051790">
    <property type="entry name" value="Cytochrome_c-biogenesis_DsbD"/>
</dbReference>
<proteinExistence type="inferred from homology"/>
<comment type="similarity">
    <text evidence="2">Belongs to the DsbD family.</text>
</comment>
<dbReference type="AlphaFoldDB" id="A0A932A7A0"/>
<dbReference type="InterPro" id="IPR003834">
    <property type="entry name" value="Cyt_c_assmbl_TM_dom"/>
</dbReference>
<feature type="domain" description="Cytochrome C biogenesis protein transmembrane" evidence="8">
    <location>
        <begin position="9"/>
        <end position="218"/>
    </location>
</feature>
<evidence type="ECO:0000256" key="3">
    <source>
        <dbReference type="ARBA" id="ARBA00022692"/>
    </source>
</evidence>
<dbReference type="PANTHER" id="PTHR31272:SF4">
    <property type="entry name" value="CYTOCHROME C-TYPE BIOGENESIS PROTEIN HI_1454-RELATED"/>
    <property type="match status" value="1"/>
</dbReference>
<evidence type="ECO:0000256" key="2">
    <source>
        <dbReference type="ARBA" id="ARBA00006143"/>
    </source>
</evidence>
<keyword evidence="6 7" id="KW-0472">Membrane</keyword>
<dbReference type="Proteomes" id="UP000779809">
    <property type="component" value="Unassembled WGS sequence"/>
</dbReference>
<keyword evidence="5 7" id="KW-1133">Transmembrane helix</keyword>
<evidence type="ECO:0000256" key="6">
    <source>
        <dbReference type="ARBA" id="ARBA00023136"/>
    </source>
</evidence>
<feature type="transmembrane region" description="Helical" evidence="7">
    <location>
        <begin position="53"/>
        <end position="76"/>
    </location>
</feature>
<evidence type="ECO:0000259" key="8">
    <source>
        <dbReference type="Pfam" id="PF02683"/>
    </source>
</evidence>
<feature type="transmembrane region" description="Helical" evidence="7">
    <location>
        <begin position="166"/>
        <end position="188"/>
    </location>
</feature>
<dbReference type="EMBL" id="JACPNR010000006">
    <property type="protein sequence ID" value="MBI2678019.1"/>
    <property type="molecule type" value="Genomic_DNA"/>
</dbReference>
<keyword evidence="4" id="KW-0201">Cytochrome c-type biogenesis</keyword>
<evidence type="ECO:0000256" key="7">
    <source>
        <dbReference type="SAM" id="Phobius"/>
    </source>
</evidence>
<evidence type="ECO:0000256" key="5">
    <source>
        <dbReference type="ARBA" id="ARBA00022989"/>
    </source>
</evidence>
<dbReference type="Pfam" id="PF02683">
    <property type="entry name" value="DsbD_TM"/>
    <property type="match status" value="1"/>
</dbReference>
<sequence length="246" mass="26668">MSSLPLPIAAFLAGVLSFLSPCVLPLVPGYVSLISGVSVEELQAGDKSLKRKVLFHAILFILGFSVVFIAFGAAATGLGQLLGRYKEWILYLAGVVIILFGLHLTGILRIPFLYRDARLNSVKTEPSPAGSFLLGFAFAFGWSPCIGPILAAVLKFAAEQNTLAKGILLLAVYSLGLAVPFLITALAVDWFMHFYGKFRVHLHKVEVASGVLLICLGVLVFYGKFGLLNVWLAKVPLFRALQEKFL</sequence>
<name>A0A932A7A0_9BACT</name>
<evidence type="ECO:0000256" key="4">
    <source>
        <dbReference type="ARBA" id="ARBA00022748"/>
    </source>
</evidence>
<dbReference type="GO" id="GO:0017004">
    <property type="term" value="P:cytochrome complex assembly"/>
    <property type="evidence" value="ECO:0007669"/>
    <property type="project" value="UniProtKB-KW"/>
</dbReference>
<keyword evidence="3 7" id="KW-0812">Transmembrane</keyword>
<dbReference type="GO" id="GO:0016020">
    <property type="term" value="C:membrane"/>
    <property type="evidence" value="ECO:0007669"/>
    <property type="project" value="UniProtKB-SubCell"/>
</dbReference>
<gene>
    <name evidence="9" type="ORF">HYX28_04510</name>
</gene>
<evidence type="ECO:0000256" key="1">
    <source>
        <dbReference type="ARBA" id="ARBA00004141"/>
    </source>
</evidence>
<accession>A0A932A7A0</accession>
<feature type="transmembrane region" description="Helical" evidence="7">
    <location>
        <begin position="208"/>
        <end position="232"/>
    </location>
</feature>
<evidence type="ECO:0000313" key="9">
    <source>
        <dbReference type="EMBL" id="MBI2678019.1"/>
    </source>
</evidence>